<keyword evidence="20" id="KW-1185">Reference proteome</keyword>
<dbReference type="InterPro" id="IPR050151">
    <property type="entry name" value="Class-I_Pyr_Nuc-Dis_Oxidored"/>
</dbReference>
<name>A0A8E1UQB7_9BACT</name>
<dbReference type="PRINTS" id="PR00411">
    <property type="entry name" value="PNDRDTASEI"/>
</dbReference>
<dbReference type="EMBL" id="LFQU01000016">
    <property type="protein sequence ID" value="KOO68256.1"/>
    <property type="molecule type" value="Genomic_DNA"/>
</dbReference>
<evidence type="ECO:0000256" key="11">
    <source>
        <dbReference type="ARBA" id="ARBA00023284"/>
    </source>
</evidence>
<dbReference type="RefSeq" id="WP_053398573.1">
    <property type="nucleotide sequence ID" value="NZ_DAWCKJ010000077.1"/>
</dbReference>
<dbReference type="InterPro" id="IPR012999">
    <property type="entry name" value="Pyr_OxRdtase_I_AS"/>
</dbReference>
<dbReference type="PRINTS" id="PR00368">
    <property type="entry name" value="FADPNR"/>
</dbReference>
<evidence type="ECO:0000256" key="8">
    <source>
        <dbReference type="ARBA" id="ARBA00023002"/>
    </source>
</evidence>
<feature type="domain" description="Pyridine nucleotide-disulphide oxidoreductase dimerisation" evidence="17">
    <location>
        <begin position="332"/>
        <end position="439"/>
    </location>
</feature>
<comment type="subcellular location">
    <subcellularLocation>
        <location evidence="1">Cytoplasm</location>
    </subcellularLocation>
</comment>
<evidence type="ECO:0000256" key="10">
    <source>
        <dbReference type="ARBA" id="ARBA00023157"/>
    </source>
</evidence>
<feature type="binding site" evidence="14">
    <location>
        <position position="298"/>
    </location>
    <ligand>
        <name>FAD</name>
        <dbReference type="ChEBI" id="CHEBI:57692"/>
    </ligand>
</feature>
<dbReference type="AlphaFoldDB" id="A0A8E1UQB7"/>
<evidence type="ECO:0000256" key="5">
    <source>
        <dbReference type="ARBA" id="ARBA00022490"/>
    </source>
</evidence>
<organism evidence="19 20">
    <name type="scientific">Xylanibacter rarus</name>
    <dbReference type="NCBI Taxonomy" id="1676614"/>
    <lineage>
        <taxon>Bacteria</taxon>
        <taxon>Pseudomonadati</taxon>
        <taxon>Bacteroidota</taxon>
        <taxon>Bacteroidia</taxon>
        <taxon>Bacteroidales</taxon>
        <taxon>Prevotellaceae</taxon>
        <taxon>Xylanibacter</taxon>
    </lineage>
</organism>
<dbReference type="OrthoDB" id="9800167at2"/>
<evidence type="ECO:0000256" key="3">
    <source>
        <dbReference type="ARBA" id="ARBA00012608"/>
    </source>
</evidence>
<keyword evidence="8 16" id="KW-0560">Oxidoreductase</keyword>
<protein>
    <recommendedName>
        <fullName evidence="4 16">Dihydrolipoyl dehydrogenase</fullName>
        <ecNumber evidence="3 16">1.8.1.4</ecNumber>
    </recommendedName>
</protein>
<feature type="active site" description="Proton acceptor" evidence="13">
    <location>
        <position position="429"/>
    </location>
</feature>
<keyword evidence="14" id="KW-0547">Nucleotide-binding</keyword>
<evidence type="ECO:0000256" key="6">
    <source>
        <dbReference type="ARBA" id="ARBA00022630"/>
    </source>
</evidence>
<keyword evidence="9 14" id="KW-0520">NAD</keyword>
<feature type="domain" description="FAD/NAD(P)-binding" evidence="18">
    <location>
        <begin position="4"/>
        <end position="313"/>
    </location>
</feature>
<dbReference type="Gene3D" id="3.30.390.30">
    <property type="match status" value="1"/>
</dbReference>
<dbReference type="InterPro" id="IPR023753">
    <property type="entry name" value="FAD/NAD-binding_dom"/>
</dbReference>
<evidence type="ECO:0000256" key="15">
    <source>
        <dbReference type="PIRSR" id="PIRSR000350-4"/>
    </source>
</evidence>
<feature type="disulfide bond" description="Redox-active" evidence="15">
    <location>
        <begin position="40"/>
        <end position="45"/>
    </location>
</feature>
<keyword evidence="10" id="KW-1015">Disulfide bond</keyword>
<evidence type="ECO:0000313" key="19">
    <source>
        <dbReference type="EMBL" id="KOO68256.1"/>
    </source>
</evidence>
<keyword evidence="5" id="KW-0963">Cytoplasm</keyword>
<dbReference type="InterPro" id="IPR036188">
    <property type="entry name" value="FAD/NAD-bd_sf"/>
</dbReference>
<evidence type="ECO:0000256" key="14">
    <source>
        <dbReference type="PIRSR" id="PIRSR000350-3"/>
    </source>
</evidence>
<dbReference type="PANTHER" id="PTHR22912">
    <property type="entry name" value="DISULFIDE OXIDOREDUCTASE"/>
    <property type="match status" value="1"/>
</dbReference>
<keyword evidence="7 14" id="KW-0274">FAD</keyword>
<dbReference type="SUPFAM" id="SSF51905">
    <property type="entry name" value="FAD/NAD(P)-binding domain"/>
    <property type="match status" value="1"/>
</dbReference>
<evidence type="ECO:0000256" key="16">
    <source>
        <dbReference type="RuleBase" id="RU003692"/>
    </source>
</evidence>
<accession>A0A8E1UQB7</accession>
<evidence type="ECO:0000256" key="9">
    <source>
        <dbReference type="ARBA" id="ARBA00023027"/>
    </source>
</evidence>
<evidence type="ECO:0000256" key="4">
    <source>
        <dbReference type="ARBA" id="ARBA00016961"/>
    </source>
</evidence>
<evidence type="ECO:0000256" key="12">
    <source>
        <dbReference type="ARBA" id="ARBA00049187"/>
    </source>
</evidence>
<proteinExistence type="inferred from homology"/>
<feature type="binding site" evidence="14">
    <location>
        <begin position="131"/>
        <end position="133"/>
    </location>
    <ligand>
        <name>FAD</name>
        <dbReference type="ChEBI" id="CHEBI:57692"/>
    </ligand>
</feature>
<dbReference type="Proteomes" id="UP000036951">
    <property type="component" value="Unassembled WGS sequence"/>
</dbReference>
<evidence type="ECO:0000259" key="17">
    <source>
        <dbReference type="Pfam" id="PF02852"/>
    </source>
</evidence>
<comment type="cofactor">
    <cofactor evidence="14 16">
        <name>FAD</name>
        <dbReference type="ChEBI" id="CHEBI:57692"/>
    </cofactor>
    <text evidence="14 16">Binds 1 FAD per subunit.</text>
</comment>
<dbReference type="InterPro" id="IPR006258">
    <property type="entry name" value="Lipoamide_DH"/>
</dbReference>
<keyword evidence="11 16" id="KW-0676">Redox-active center</keyword>
<keyword evidence="6 16" id="KW-0285">Flavoprotein</keyword>
<feature type="binding site" evidence="14">
    <location>
        <begin position="304"/>
        <end position="307"/>
    </location>
    <ligand>
        <name>FAD</name>
        <dbReference type="ChEBI" id="CHEBI:57692"/>
    </ligand>
</feature>
<comment type="similarity">
    <text evidence="2 16">Belongs to the class-I pyridine nucleotide-disulfide oxidoreductase family.</text>
</comment>
<comment type="miscellaneous">
    <text evidence="16">The active site is a redox-active disulfide bond.</text>
</comment>
<gene>
    <name evidence="19" type="ORF">ACU52_09095</name>
</gene>
<dbReference type="PANTHER" id="PTHR22912:SF217">
    <property type="entry name" value="DIHYDROLIPOYL DEHYDROGENASE"/>
    <property type="match status" value="1"/>
</dbReference>
<evidence type="ECO:0000256" key="1">
    <source>
        <dbReference type="ARBA" id="ARBA00004496"/>
    </source>
</evidence>
<dbReference type="InterPro" id="IPR004099">
    <property type="entry name" value="Pyr_nucl-diS_OxRdtase_dimer"/>
</dbReference>
<dbReference type="GO" id="GO:0006103">
    <property type="term" value="P:2-oxoglutarate metabolic process"/>
    <property type="evidence" value="ECO:0007669"/>
    <property type="project" value="TreeGrafter"/>
</dbReference>
<dbReference type="Gene3D" id="3.50.50.60">
    <property type="entry name" value="FAD/NAD(P)-binding domain"/>
    <property type="match status" value="2"/>
</dbReference>
<feature type="binding site" evidence="14">
    <location>
        <position position="258"/>
    </location>
    <ligand>
        <name>NAD(+)</name>
        <dbReference type="ChEBI" id="CHEBI:57540"/>
    </ligand>
</feature>
<evidence type="ECO:0000256" key="2">
    <source>
        <dbReference type="ARBA" id="ARBA00007532"/>
    </source>
</evidence>
<dbReference type="FunFam" id="3.30.390.30:FF:000001">
    <property type="entry name" value="Dihydrolipoyl dehydrogenase"/>
    <property type="match status" value="1"/>
</dbReference>
<dbReference type="GO" id="GO:0005737">
    <property type="term" value="C:cytoplasm"/>
    <property type="evidence" value="ECO:0007669"/>
    <property type="project" value="UniProtKB-SubCell"/>
</dbReference>
<dbReference type="NCBIfam" id="TIGR01350">
    <property type="entry name" value="lipoamide_DH"/>
    <property type="match status" value="1"/>
</dbReference>
<dbReference type="GO" id="GO:0004148">
    <property type="term" value="F:dihydrolipoyl dehydrogenase (NADH) activity"/>
    <property type="evidence" value="ECO:0007669"/>
    <property type="project" value="UniProtKB-EC"/>
</dbReference>
<comment type="caution">
    <text evidence="19">The sequence shown here is derived from an EMBL/GenBank/DDBJ whole genome shotgun (WGS) entry which is preliminary data.</text>
</comment>
<evidence type="ECO:0000256" key="13">
    <source>
        <dbReference type="PIRSR" id="PIRSR000350-2"/>
    </source>
</evidence>
<feature type="binding site" evidence="14">
    <location>
        <position position="49"/>
    </location>
    <ligand>
        <name>FAD</name>
        <dbReference type="ChEBI" id="CHEBI:57692"/>
    </ligand>
</feature>
<dbReference type="PIRSF" id="PIRSF000350">
    <property type="entry name" value="Mercury_reductase_MerA"/>
    <property type="match status" value="1"/>
</dbReference>
<comment type="catalytic activity">
    <reaction evidence="12 16">
        <text>N(6)-[(R)-dihydrolipoyl]-L-lysyl-[protein] + NAD(+) = N(6)-[(R)-lipoyl]-L-lysyl-[protein] + NADH + H(+)</text>
        <dbReference type="Rhea" id="RHEA:15045"/>
        <dbReference type="Rhea" id="RHEA-COMP:10474"/>
        <dbReference type="Rhea" id="RHEA-COMP:10475"/>
        <dbReference type="ChEBI" id="CHEBI:15378"/>
        <dbReference type="ChEBI" id="CHEBI:57540"/>
        <dbReference type="ChEBI" id="CHEBI:57945"/>
        <dbReference type="ChEBI" id="CHEBI:83099"/>
        <dbReference type="ChEBI" id="CHEBI:83100"/>
        <dbReference type="EC" id="1.8.1.4"/>
    </reaction>
</comment>
<feature type="binding site" evidence="14">
    <location>
        <position position="191"/>
    </location>
    <ligand>
        <name>NAD(+)</name>
        <dbReference type="ChEBI" id="CHEBI:57540"/>
    </ligand>
</feature>
<feature type="binding site" evidence="14">
    <location>
        <begin position="168"/>
        <end position="175"/>
    </location>
    <ligand>
        <name>NAD(+)</name>
        <dbReference type="ChEBI" id="CHEBI:57540"/>
    </ligand>
</feature>
<dbReference type="EC" id="1.8.1.4" evidence="3 16"/>
<dbReference type="SUPFAM" id="SSF55424">
    <property type="entry name" value="FAD/NAD-linked reductases, dimerisation (C-terminal) domain"/>
    <property type="match status" value="1"/>
</dbReference>
<sequence>MKTDLIIIGSGPGGYNTACHAAKNGLNTIIFEDRQAGGTCLNRGCIPTKTLCHEADMIEAVATMTGSRPEVDFNKAMTRKEQVTAQLREGVEGLMKSPGITFIKERASFKDSKTIIAGGEEYTADNIIIATGSESKLPPIEGIDEEGVVTSTELLNLEKLPKHLCIIGAGVIGMEFASVFKTFGSDVTVIEFLKECLPAIDSDIAKRMRKVMERRGINFNMQSAVKSIHKNNNKLIVCFDKKNRPQEVEADIVLVATGRKPNIEGLGLENTDINYDNKGIKVDDNMQTNICGIYAIGDVNGRAMLAHAATAQGMRAVNHICGKKDAIRMEIMPAAVFTNPEVAGVGLTSDQCDSMGIEYNTRKGFYRSNGKALAMDESEGMVKLITDQDNKIIGCHAYGAHAADLIQEATAIMNFNGTTENLVDIIHTHPTLEEILHDAAL</sequence>
<dbReference type="GO" id="GO:0050660">
    <property type="term" value="F:flavin adenine dinucleotide binding"/>
    <property type="evidence" value="ECO:0007669"/>
    <property type="project" value="InterPro"/>
</dbReference>
<evidence type="ECO:0000256" key="7">
    <source>
        <dbReference type="ARBA" id="ARBA00022827"/>
    </source>
</evidence>
<dbReference type="Pfam" id="PF02852">
    <property type="entry name" value="Pyr_redox_dim"/>
    <property type="match status" value="1"/>
</dbReference>
<dbReference type="PROSITE" id="PS00076">
    <property type="entry name" value="PYRIDINE_REDOX_1"/>
    <property type="match status" value="1"/>
</dbReference>
<dbReference type="Pfam" id="PF07992">
    <property type="entry name" value="Pyr_redox_2"/>
    <property type="match status" value="1"/>
</dbReference>
<evidence type="ECO:0000313" key="20">
    <source>
        <dbReference type="Proteomes" id="UP000036951"/>
    </source>
</evidence>
<dbReference type="InterPro" id="IPR001100">
    <property type="entry name" value="Pyr_nuc-diS_OxRdtase"/>
</dbReference>
<evidence type="ECO:0000259" key="18">
    <source>
        <dbReference type="Pfam" id="PF07992"/>
    </source>
</evidence>
<dbReference type="InterPro" id="IPR016156">
    <property type="entry name" value="FAD/NAD-linked_Rdtase_dimer_sf"/>
</dbReference>
<reference evidence="19 20" key="1">
    <citation type="submission" date="2015-06" db="EMBL/GenBank/DDBJ databases">
        <title>Prevotella sp. 109, sp. nov., a novel member of the family Prevotellaceae isolated from human faeces.</title>
        <authorList>
            <person name="Shkoporov A.N."/>
            <person name="Chaplin A.V."/>
            <person name="Kafarskaia L.I."/>
            <person name="Efimov B.A."/>
        </authorList>
    </citation>
    <scope>NUCLEOTIDE SEQUENCE [LARGE SCALE GENOMIC DNA]</scope>
    <source>
        <strain evidence="19 20">109</strain>
    </source>
</reference>